<dbReference type="PANTHER" id="PTHR24208:SF128">
    <property type="entry name" value="LIM3, ISOFORM G"/>
    <property type="match status" value="1"/>
</dbReference>
<dbReference type="SMART" id="SM00132">
    <property type="entry name" value="LIM"/>
    <property type="match status" value="2"/>
</dbReference>
<evidence type="ECO:0000256" key="6">
    <source>
        <dbReference type="ARBA" id="ARBA00023125"/>
    </source>
</evidence>
<evidence type="ECO:0000256" key="4">
    <source>
        <dbReference type="ARBA" id="ARBA00022833"/>
    </source>
</evidence>
<evidence type="ECO:0000256" key="8">
    <source>
        <dbReference type="ARBA" id="ARBA00023242"/>
    </source>
</evidence>
<dbReference type="PANTHER" id="PTHR24208">
    <property type="entry name" value="LIM/HOMEOBOX PROTEIN LHX"/>
    <property type="match status" value="1"/>
</dbReference>
<sequence length="451" mass="49507">ERRSGIGTKTYFEVPYVKSTVLTRRLSFGSRSDQKSSASRLNLISAAASVTKAGVETRMIMMGENYPVPGSSPSLPVSATLPTNSGFADTTDGNGPPPCTGCGQPIQDEFILRVQGHLWHAHCLRCVVCQASLGHMCYVRGSRVFCRLDFFRLFGASCAGCGEVIPPSEVVRRAHENIYHLRCFSCVMCGVEFNTGDEFYLRDDGRLLCKADFQAARDSNAQGNDEGSSPGPRQPTTQRPLSKQETEVLRKVQCACPNPSPDLIQRISAEHGMDVRCVREWFMEQHLRRTKSEGQGRRLGTDYDLNVNIPDCSDQMDRVVAPPGGYPLPIVNEALSGGRLPTSTRSDLCLDVPFHMQTPCYPKTPCAWSLSEEMWNPDFVPPNVNLDPCDIKNGEVCDTRRVLTPAHASVSAVEETRVAFTFTSGRGSNCGGQQHQQVSRADGGGMSWINC</sequence>
<dbReference type="PROSITE" id="PS00478">
    <property type="entry name" value="LIM_DOMAIN_1"/>
    <property type="match status" value="1"/>
</dbReference>
<dbReference type="Proteomes" id="UP001519460">
    <property type="component" value="Unassembled WGS sequence"/>
</dbReference>
<comment type="subcellular location">
    <subcellularLocation>
        <location evidence="1">Nucleus</location>
    </subcellularLocation>
</comment>
<organism evidence="12 13">
    <name type="scientific">Batillaria attramentaria</name>
    <dbReference type="NCBI Taxonomy" id="370345"/>
    <lineage>
        <taxon>Eukaryota</taxon>
        <taxon>Metazoa</taxon>
        <taxon>Spiralia</taxon>
        <taxon>Lophotrochozoa</taxon>
        <taxon>Mollusca</taxon>
        <taxon>Gastropoda</taxon>
        <taxon>Caenogastropoda</taxon>
        <taxon>Sorbeoconcha</taxon>
        <taxon>Cerithioidea</taxon>
        <taxon>Batillariidae</taxon>
        <taxon>Batillaria</taxon>
    </lineage>
</organism>
<dbReference type="Pfam" id="PF00412">
    <property type="entry name" value="LIM"/>
    <property type="match status" value="2"/>
</dbReference>
<dbReference type="InterPro" id="IPR050453">
    <property type="entry name" value="LIM_Homeobox_TF"/>
</dbReference>
<accession>A0ABD0JTL7</accession>
<evidence type="ECO:0000256" key="5">
    <source>
        <dbReference type="ARBA" id="ARBA00023038"/>
    </source>
</evidence>
<evidence type="ECO:0000256" key="7">
    <source>
        <dbReference type="ARBA" id="ARBA00023155"/>
    </source>
</evidence>
<feature type="region of interest" description="Disordered" evidence="10">
    <location>
        <begin position="219"/>
        <end position="244"/>
    </location>
</feature>
<dbReference type="GO" id="GO:0003677">
    <property type="term" value="F:DNA binding"/>
    <property type="evidence" value="ECO:0007669"/>
    <property type="project" value="UniProtKB-KW"/>
</dbReference>
<dbReference type="AlphaFoldDB" id="A0ABD0JTL7"/>
<evidence type="ECO:0000256" key="9">
    <source>
        <dbReference type="PROSITE-ProRule" id="PRU00125"/>
    </source>
</evidence>
<dbReference type="InterPro" id="IPR009057">
    <property type="entry name" value="Homeodomain-like_sf"/>
</dbReference>
<dbReference type="SUPFAM" id="SSF57716">
    <property type="entry name" value="Glucocorticoid receptor-like (DNA-binding domain)"/>
    <property type="match status" value="2"/>
</dbReference>
<dbReference type="Gene3D" id="1.10.10.60">
    <property type="entry name" value="Homeodomain-like"/>
    <property type="match status" value="1"/>
</dbReference>
<keyword evidence="5 9" id="KW-0440">LIM domain</keyword>
<reference evidence="12 13" key="1">
    <citation type="journal article" date="2023" name="Sci. Data">
        <title>Genome assembly of the Korean intertidal mud-creeper Batillaria attramentaria.</title>
        <authorList>
            <person name="Patra A.K."/>
            <person name="Ho P.T."/>
            <person name="Jun S."/>
            <person name="Lee S.J."/>
            <person name="Kim Y."/>
            <person name="Won Y.J."/>
        </authorList>
    </citation>
    <scope>NUCLEOTIDE SEQUENCE [LARGE SCALE GENOMIC DNA]</scope>
    <source>
        <strain evidence="12">Wonlab-2016</strain>
    </source>
</reference>
<keyword evidence="2 9" id="KW-0479">Metal-binding</keyword>
<evidence type="ECO:0000259" key="11">
    <source>
        <dbReference type="PROSITE" id="PS50023"/>
    </source>
</evidence>
<protein>
    <recommendedName>
        <fullName evidence="11">LIM zinc-binding domain-containing protein</fullName>
    </recommendedName>
</protein>
<dbReference type="FunFam" id="2.10.110.10:FF:000136">
    <property type="entry name" value="LIM domain family"/>
    <property type="match status" value="1"/>
</dbReference>
<dbReference type="Gene3D" id="2.10.110.10">
    <property type="entry name" value="Cysteine Rich Protein"/>
    <property type="match status" value="2"/>
</dbReference>
<keyword evidence="8" id="KW-0539">Nucleus</keyword>
<dbReference type="FunFam" id="2.10.110.10:FF:000006">
    <property type="entry name" value="LIM homeobox transcription factor 1-beta"/>
    <property type="match status" value="1"/>
</dbReference>
<gene>
    <name evidence="12" type="ORF">BaRGS_00030292</name>
</gene>
<dbReference type="GO" id="GO:0005634">
    <property type="term" value="C:nucleus"/>
    <property type="evidence" value="ECO:0007669"/>
    <property type="project" value="UniProtKB-SubCell"/>
</dbReference>
<evidence type="ECO:0000256" key="10">
    <source>
        <dbReference type="SAM" id="MobiDB-lite"/>
    </source>
</evidence>
<evidence type="ECO:0000256" key="2">
    <source>
        <dbReference type="ARBA" id="ARBA00022723"/>
    </source>
</evidence>
<dbReference type="InterPro" id="IPR001781">
    <property type="entry name" value="Znf_LIM"/>
</dbReference>
<feature type="non-terminal residue" evidence="12">
    <location>
        <position position="1"/>
    </location>
</feature>
<evidence type="ECO:0000256" key="3">
    <source>
        <dbReference type="ARBA" id="ARBA00022737"/>
    </source>
</evidence>
<dbReference type="GO" id="GO:0046872">
    <property type="term" value="F:metal ion binding"/>
    <property type="evidence" value="ECO:0007669"/>
    <property type="project" value="UniProtKB-KW"/>
</dbReference>
<evidence type="ECO:0000313" key="13">
    <source>
        <dbReference type="Proteomes" id="UP001519460"/>
    </source>
</evidence>
<keyword evidence="7" id="KW-0371">Homeobox</keyword>
<keyword evidence="3" id="KW-0677">Repeat</keyword>
<keyword evidence="4 9" id="KW-0862">Zinc</keyword>
<dbReference type="PROSITE" id="PS50023">
    <property type="entry name" value="LIM_DOMAIN_2"/>
    <property type="match status" value="2"/>
</dbReference>
<dbReference type="SUPFAM" id="SSF46689">
    <property type="entry name" value="Homeodomain-like"/>
    <property type="match status" value="1"/>
</dbReference>
<comment type="caution">
    <text evidence="12">The sequence shown here is derived from an EMBL/GenBank/DDBJ whole genome shotgun (WGS) entry which is preliminary data.</text>
</comment>
<keyword evidence="13" id="KW-1185">Reference proteome</keyword>
<name>A0ABD0JTL7_9CAEN</name>
<dbReference type="SMART" id="SM00389">
    <property type="entry name" value="HOX"/>
    <property type="match status" value="1"/>
</dbReference>
<dbReference type="EMBL" id="JACVVK020000325">
    <property type="protein sequence ID" value="KAK7478446.1"/>
    <property type="molecule type" value="Genomic_DNA"/>
</dbReference>
<evidence type="ECO:0000256" key="1">
    <source>
        <dbReference type="ARBA" id="ARBA00004123"/>
    </source>
</evidence>
<proteinExistence type="predicted"/>
<feature type="domain" description="LIM zinc-binding" evidence="11">
    <location>
        <begin position="157"/>
        <end position="219"/>
    </location>
</feature>
<feature type="domain" description="LIM zinc-binding" evidence="11">
    <location>
        <begin position="97"/>
        <end position="156"/>
    </location>
</feature>
<keyword evidence="6" id="KW-0238">DNA-binding</keyword>
<dbReference type="InterPro" id="IPR001356">
    <property type="entry name" value="HD"/>
</dbReference>
<evidence type="ECO:0000313" key="12">
    <source>
        <dbReference type="EMBL" id="KAK7478446.1"/>
    </source>
</evidence>